<accession>A0A2P2ISQ8</accession>
<dbReference type="AlphaFoldDB" id="A0A2P2ISQ8"/>
<proteinExistence type="predicted"/>
<organism evidence="2">
    <name type="scientific">Rhizophora mucronata</name>
    <name type="common">Asiatic mangrove</name>
    <dbReference type="NCBI Taxonomy" id="61149"/>
    <lineage>
        <taxon>Eukaryota</taxon>
        <taxon>Viridiplantae</taxon>
        <taxon>Streptophyta</taxon>
        <taxon>Embryophyta</taxon>
        <taxon>Tracheophyta</taxon>
        <taxon>Spermatophyta</taxon>
        <taxon>Magnoliopsida</taxon>
        <taxon>eudicotyledons</taxon>
        <taxon>Gunneridae</taxon>
        <taxon>Pentapetalae</taxon>
        <taxon>rosids</taxon>
        <taxon>fabids</taxon>
        <taxon>Malpighiales</taxon>
        <taxon>Rhizophoraceae</taxon>
        <taxon>Rhizophora</taxon>
    </lineage>
</organism>
<dbReference type="EMBL" id="GGEC01003772">
    <property type="protein sequence ID" value="MBW84255.1"/>
    <property type="molecule type" value="Transcribed_RNA"/>
</dbReference>
<name>A0A2P2ISQ8_RHIMU</name>
<evidence type="ECO:0000256" key="1">
    <source>
        <dbReference type="SAM" id="MobiDB-lite"/>
    </source>
</evidence>
<sequence>MLEARASIGKASIISPKEHRDSQYRHAAVFTAFHRRKNLLQYHSNPSSVISSVPS</sequence>
<protein>
    <submittedName>
        <fullName evidence="2">Uncharacterized protein</fullName>
    </submittedName>
</protein>
<evidence type="ECO:0000313" key="2">
    <source>
        <dbReference type="EMBL" id="MBW84255.1"/>
    </source>
</evidence>
<reference evidence="2" key="1">
    <citation type="submission" date="2018-02" db="EMBL/GenBank/DDBJ databases">
        <title>Rhizophora mucronata_Transcriptome.</title>
        <authorList>
            <person name="Meera S.P."/>
            <person name="Sreeshan A."/>
            <person name="Augustine A."/>
        </authorList>
    </citation>
    <scope>NUCLEOTIDE SEQUENCE</scope>
    <source>
        <tissue evidence="2">Leaf</tissue>
    </source>
</reference>
<feature type="region of interest" description="Disordered" evidence="1">
    <location>
        <begin position="1"/>
        <end position="20"/>
    </location>
</feature>